<dbReference type="EMBL" id="WOCA01000019">
    <property type="protein sequence ID" value="MUK90294.1"/>
    <property type="molecule type" value="Genomic_DNA"/>
</dbReference>
<evidence type="ECO:0000313" key="3">
    <source>
        <dbReference type="Proteomes" id="UP000469125"/>
    </source>
</evidence>
<organism evidence="2 3">
    <name type="scientific">Ornithinibacillus caprae</name>
    <dbReference type="NCBI Taxonomy" id="2678566"/>
    <lineage>
        <taxon>Bacteria</taxon>
        <taxon>Bacillati</taxon>
        <taxon>Bacillota</taxon>
        <taxon>Bacilli</taxon>
        <taxon>Bacillales</taxon>
        <taxon>Bacillaceae</taxon>
        <taxon>Ornithinibacillus</taxon>
    </lineage>
</organism>
<feature type="transmembrane region" description="Helical" evidence="1">
    <location>
        <begin position="33"/>
        <end position="51"/>
    </location>
</feature>
<gene>
    <name evidence="2" type="ORF">GMD78_18120</name>
</gene>
<keyword evidence="1" id="KW-0812">Transmembrane</keyword>
<dbReference type="AlphaFoldDB" id="A0A6N8FP05"/>
<protein>
    <submittedName>
        <fullName evidence="2">Uncharacterized protein</fullName>
    </submittedName>
</protein>
<comment type="caution">
    <text evidence="2">The sequence shown here is derived from an EMBL/GenBank/DDBJ whole genome shotgun (WGS) entry which is preliminary data.</text>
</comment>
<keyword evidence="1" id="KW-1133">Transmembrane helix</keyword>
<dbReference type="RefSeq" id="WP_155670953.1">
    <property type="nucleotide sequence ID" value="NZ_WOCA01000019.1"/>
</dbReference>
<reference evidence="2 3" key="1">
    <citation type="submission" date="2019-11" db="EMBL/GenBank/DDBJ databases">
        <authorList>
            <person name="Li X."/>
        </authorList>
    </citation>
    <scope>NUCLEOTIDE SEQUENCE [LARGE SCALE GENOMIC DNA]</scope>
    <source>
        <strain evidence="2 3">L9</strain>
    </source>
</reference>
<proteinExistence type="predicted"/>
<name>A0A6N8FP05_9BACI</name>
<keyword evidence="1" id="KW-0472">Membrane</keyword>
<dbReference type="Proteomes" id="UP000469125">
    <property type="component" value="Unassembled WGS sequence"/>
</dbReference>
<sequence>MNDNIYQELNKNETSKELNERSMLDLNQTKGKFIYIILFIILLIVNSYIFKHIYLFVIQHIITWRHYSVDIVMVLLFFIAFIPLTAFLSEKLAIFLLRKRIGEK</sequence>
<evidence type="ECO:0000256" key="1">
    <source>
        <dbReference type="SAM" id="Phobius"/>
    </source>
</evidence>
<keyword evidence="3" id="KW-1185">Reference proteome</keyword>
<feature type="transmembrane region" description="Helical" evidence="1">
    <location>
        <begin position="71"/>
        <end position="97"/>
    </location>
</feature>
<evidence type="ECO:0000313" key="2">
    <source>
        <dbReference type="EMBL" id="MUK90294.1"/>
    </source>
</evidence>
<accession>A0A6N8FP05</accession>